<evidence type="ECO:0000313" key="1">
    <source>
        <dbReference type="EMBL" id="AOM63400.1"/>
    </source>
</evidence>
<organismHost>
    <name type="scientific">Heterosigma akashiwo</name>
    <name type="common">Chromophytic alga</name>
    <name type="synonym">Heterosigma carterae</name>
    <dbReference type="NCBI Taxonomy" id="2829"/>
</organismHost>
<gene>
    <name evidence="1" type="primary">HaV53_ORF69</name>
</gene>
<sequence>MDFELKSVSEGVTGNLTSIMRLQENSGMTVYKDATFNADLTVDANASITGYTSFGENVHLYNAAGSSLFIGPSVGDTGSNMRLINTGTASYIQSSVGSLYFRYQDRQDDDQSKWSIRYWDGIT</sequence>
<keyword evidence="2" id="KW-1185">Reference proteome</keyword>
<organism evidence="1 2">
    <name type="scientific">Heterosigma akashiwo virus 01</name>
    <name type="common">HaV01</name>
    <dbReference type="NCBI Taxonomy" id="97195"/>
    <lineage>
        <taxon>Viruses</taxon>
        <taxon>Varidnaviria</taxon>
        <taxon>Bamfordvirae</taxon>
        <taxon>Nucleocytoviricota</taxon>
        <taxon>Megaviricetes</taxon>
        <taxon>Algavirales</taxon>
        <taxon>Phycodnaviridae</taxon>
        <taxon>Raphidovirus</taxon>
        <taxon>Raphidovirus japonicum</taxon>
    </lineage>
</organism>
<proteinExistence type="predicted"/>
<accession>A0A1C9C538</accession>
<dbReference type="EMBL" id="KX008963">
    <property type="protein sequence ID" value="AOM63400.1"/>
    <property type="molecule type" value="Genomic_DNA"/>
</dbReference>
<dbReference type="KEGG" id="vg:37618450"/>
<dbReference type="Proteomes" id="UP000232488">
    <property type="component" value="Segment"/>
</dbReference>
<evidence type="ECO:0000313" key="2">
    <source>
        <dbReference type="Proteomes" id="UP000232488"/>
    </source>
</evidence>
<name>A0A1C9C538_HAV01</name>
<dbReference type="GeneID" id="37618450"/>
<reference evidence="1 2" key="1">
    <citation type="submission" date="2016-03" db="EMBL/GenBank/DDBJ databases">
        <title>Genome sequences of a Phycodnavirus, Heterosigma akashiwo virus strain 53.</title>
        <authorList>
            <person name="Ueki S."/>
            <person name="Ogura Y."/>
            <person name="Hayashi T."/>
        </authorList>
    </citation>
    <scope>NUCLEOTIDE SEQUENCE [LARGE SCALE GENOMIC DNA]</scope>
    <source>
        <strain evidence="1">HaV53</strain>
    </source>
</reference>
<protein>
    <submittedName>
        <fullName evidence="1">Uncharacterized protein</fullName>
    </submittedName>
</protein>
<dbReference type="RefSeq" id="YP_009507466.1">
    <property type="nucleotide sequence ID" value="NC_038553.1"/>
</dbReference>